<sequence length="234" mass="25876">MYTETYRNIVNAYYINGGFSHSTLQVTNIAMSQAIAIISGLLIALLAVDSCAGYSAHGRQPSGLSDAALARRLVHQANWAAVGSISTHEKIIDFPMVNIMAVDDSALNGSSTGHIRFFLLNLDFTGRDTQQKNKVTFFFTDDQNGACQRRGVDPMEPACPRVMVSGSVKKLDTADPTYNDQLQAFYNRHKNAEKWAAHSHNFDFSELEIENIFIVAYQGGPRVIPAEDYYNATI</sequence>
<feature type="transmembrane region" description="Helical" evidence="1">
    <location>
        <begin position="29"/>
        <end position="48"/>
    </location>
</feature>
<evidence type="ECO:0000259" key="2">
    <source>
        <dbReference type="Pfam" id="PF13883"/>
    </source>
</evidence>
<evidence type="ECO:0000256" key="1">
    <source>
        <dbReference type="SAM" id="Phobius"/>
    </source>
</evidence>
<proteinExistence type="predicted"/>
<keyword evidence="1" id="KW-1133">Transmembrane helix</keyword>
<dbReference type="EMBL" id="GDHF01032206">
    <property type="protein sequence ID" value="JAI20108.1"/>
    <property type="molecule type" value="Transcribed_RNA"/>
</dbReference>
<dbReference type="GO" id="GO:0005737">
    <property type="term" value="C:cytoplasm"/>
    <property type="evidence" value="ECO:0007669"/>
    <property type="project" value="UniProtKB-ARBA"/>
</dbReference>
<dbReference type="SUPFAM" id="SSF50475">
    <property type="entry name" value="FMN-binding split barrel"/>
    <property type="match status" value="1"/>
</dbReference>
<gene>
    <name evidence="3" type="primary">CREG1_1</name>
    <name evidence="3" type="ORF">c0_g3_i2</name>
</gene>
<organism evidence="3">
    <name type="scientific">Bactrocera latifrons</name>
    <name type="common">Malaysian fruit fly</name>
    <name type="synonym">Chaetodacus latifrons</name>
    <dbReference type="NCBI Taxonomy" id="174628"/>
    <lineage>
        <taxon>Eukaryota</taxon>
        <taxon>Metazoa</taxon>
        <taxon>Ecdysozoa</taxon>
        <taxon>Arthropoda</taxon>
        <taxon>Hexapoda</taxon>
        <taxon>Insecta</taxon>
        <taxon>Pterygota</taxon>
        <taxon>Neoptera</taxon>
        <taxon>Endopterygota</taxon>
        <taxon>Diptera</taxon>
        <taxon>Brachycera</taxon>
        <taxon>Muscomorpha</taxon>
        <taxon>Tephritoidea</taxon>
        <taxon>Tephritidae</taxon>
        <taxon>Bactrocera</taxon>
        <taxon>Bactrocera</taxon>
    </lineage>
</organism>
<dbReference type="PANTHER" id="PTHR13343">
    <property type="entry name" value="CREG1 PROTEIN"/>
    <property type="match status" value="1"/>
</dbReference>
<feature type="domain" description="CREG-like beta-barrel" evidence="2">
    <location>
        <begin position="65"/>
        <end position="231"/>
    </location>
</feature>
<protein>
    <submittedName>
        <fullName evidence="3">Protein CREG1</fullName>
    </submittedName>
</protein>
<keyword evidence="1" id="KW-0812">Transmembrane</keyword>
<accession>A0A0K8U0N8</accession>
<name>A0A0K8U0N8_BACLA</name>
<reference evidence="3" key="1">
    <citation type="submission" date="2015-06" db="EMBL/GenBank/DDBJ databases">
        <authorList>
            <person name="Hoefler B.C."/>
            <person name="Straight P.D."/>
        </authorList>
    </citation>
    <scope>NUCLEOTIDE SEQUENCE</scope>
</reference>
<dbReference type="OrthoDB" id="46836at2759"/>
<keyword evidence="1" id="KW-0472">Membrane</keyword>
<dbReference type="GO" id="GO:0005615">
    <property type="term" value="C:extracellular space"/>
    <property type="evidence" value="ECO:0007669"/>
    <property type="project" value="TreeGrafter"/>
</dbReference>
<evidence type="ECO:0000313" key="3">
    <source>
        <dbReference type="EMBL" id="JAI20108.1"/>
    </source>
</evidence>
<dbReference type="Pfam" id="PF13883">
    <property type="entry name" value="CREG_beta-barrel"/>
    <property type="match status" value="1"/>
</dbReference>
<dbReference type="InterPro" id="IPR055343">
    <property type="entry name" value="CREG_beta-barrel"/>
</dbReference>
<dbReference type="PANTHER" id="PTHR13343:SF17">
    <property type="entry name" value="CELLULAR REPRESSOR OF E1A-STIMULATED GENES, ISOFORM A"/>
    <property type="match status" value="1"/>
</dbReference>
<dbReference type="Gene3D" id="2.30.110.10">
    <property type="entry name" value="Electron Transport, Fmn-binding Protein, Chain A"/>
    <property type="match status" value="1"/>
</dbReference>
<dbReference type="AlphaFoldDB" id="A0A0K8U0N8"/>
<dbReference type="InterPro" id="IPR012349">
    <property type="entry name" value="Split_barrel_FMN-bd"/>
</dbReference>